<accession>A0AAP0QGF9</accession>
<comment type="caution">
    <text evidence="1">The sequence shown here is derived from an EMBL/GenBank/DDBJ whole genome shotgun (WGS) entry which is preliminary data.</text>
</comment>
<organism evidence="1 2">
    <name type="scientific">Citrus x changshan-huyou</name>
    <dbReference type="NCBI Taxonomy" id="2935761"/>
    <lineage>
        <taxon>Eukaryota</taxon>
        <taxon>Viridiplantae</taxon>
        <taxon>Streptophyta</taxon>
        <taxon>Embryophyta</taxon>
        <taxon>Tracheophyta</taxon>
        <taxon>Spermatophyta</taxon>
        <taxon>Magnoliopsida</taxon>
        <taxon>eudicotyledons</taxon>
        <taxon>Gunneridae</taxon>
        <taxon>Pentapetalae</taxon>
        <taxon>rosids</taxon>
        <taxon>malvids</taxon>
        <taxon>Sapindales</taxon>
        <taxon>Rutaceae</taxon>
        <taxon>Aurantioideae</taxon>
        <taxon>Citrus</taxon>
    </lineage>
</organism>
<dbReference type="AlphaFoldDB" id="A0AAP0QGF9"/>
<evidence type="ECO:0000313" key="2">
    <source>
        <dbReference type="Proteomes" id="UP001428341"/>
    </source>
</evidence>
<evidence type="ECO:0000313" key="1">
    <source>
        <dbReference type="EMBL" id="KAK9188119.1"/>
    </source>
</evidence>
<proteinExistence type="predicted"/>
<sequence length="149" mass="16001">MVVLLLKLIFFVITAVSNLVTRLIFSSVAHLIVLLIHAFKVPGEAMQGALEQLAEAMRACVEYVAGIIIEAMGSLISSAFDLLKQGVTESAVVSGSAVVGLVEKTRDSFEGLLKDIPEIFEGLAEMISNIAADLWKNYIDALGYVTENA</sequence>
<gene>
    <name evidence="1" type="ORF">WN944_019518</name>
</gene>
<reference evidence="1 2" key="1">
    <citation type="submission" date="2024-05" db="EMBL/GenBank/DDBJ databases">
        <title>Haplotype-resolved chromosome-level genome assembly of Huyou (Citrus changshanensis).</title>
        <authorList>
            <person name="Miao C."/>
            <person name="Chen W."/>
            <person name="Wu Y."/>
            <person name="Wang L."/>
            <person name="Zhao S."/>
            <person name="Grierson D."/>
            <person name="Xu C."/>
            <person name="Chen K."/>
        </authorList>
    </citation>
    <scope>NUCLEOTIDE SEQUENCE [LARGE SCALE GENOMIC DNA]</scope>
    <source>
        <strain evidence="1">01-14</strain>
        <tissue evidence="1">Leaf</tissue>
    </source>
</reference>
<dbReference type="EMBL" id="JBCGBO010000007">
    <property type="protein sequence ID" value="KAK9188119.1"/>
    <property type="molecule type" value="Genomic_DNA"/>
</dbReference>
<protein>
    <submittedName>
        <fullName evidence="1">Uncharacterized protein</fullName>
    </submittedName>
</protein>
<dbReference type="Proteomes" id="UP001428341">
    <property type="component" value="Unassembled WGS sequence"/>
</dbReference>
<keyword evidence="2" id="KW-1185">Reference proteome</keyword>
<name>A0AAP0QGF9_9ROSI</name>